<feature type="compositionally biased region" description="Basic residues" evidence="2">
    <location>
        <begin position="542"/>
        <end position="551"/>
    </location>
</feature>
<dbReference type="PANTHER" id="PTHR38019">
    <property type="entry name" value="KDA ANTIGEN P200, PUTATIVE-RELATED"/>
    <property type="match status" value="1"/>
</dbReference>
<feature type="coiled-coil region" evidence="1">
    <location>
        <begin position="244"/>
        <end position="324"/>
    </location>
</feature>
<protein>
    <submittedName>
        <fullName evidence="3">Uncharacterized protein</fullName>
    </submittedName>
</protein>
<feature type="coiled-coil region" evidence="1">
    <location>
        <begin position="348"/>
        <end position="438"/>
    </location>
</feature>
<feature type="compositionally biased region" description="Polar residues" evidence="2">
    <location>
        <begin position="561"/>
        <end position="578"/>
    </location>
</feature>
<feature type="region of interest" description="Disordered" evidence="2">
    <location>
        <begin position="542"/>
        <end position="599"/>
    </location>
</feature>
<dbReference type="AlphaFoldDB" id="A0AAD1U745"/>
<accession>A0AAD1U745</accession>
<name>A0AAD1U745_EUPCR</name>
<reference evidence="3" key="1">
    <citation type="submission" date="2023-07" db="EMBL/GenBank/DDBJ databases">
        <authorList>
            <consortium name="AG Swart"/>
            <person name="Singh M."/>
            <person name="Singh A."/>
            <person name="Seah K."/>
            <person name="Emmerich C."/>
        </authorList>
    </citation>
    <scope>NUCLEOTIDE SEQUENCE</scope>
    <source>
        <strain evidence="3">DP1</strain>
    </source>
</reference>
<dbReference type="EMBL" id="CAMPGE010002699">
    <property type="protein sequence ID" value="CAI2361509.1"/>
    <property type="molecule type" value="Genomic_DNA"/>
</dbReference>
<dbReference type="Proteomes" id="UP001295684">
    <property type="component" value="Unassembled WGS sequence"/>
</dbReference>
<keyword evidence="1" id="KW-0175">Coiled coil</keyword>
<evidence type="ECO:0000313" key="4">
    <source>
        <dbReference type="Proteomes" id="UP001295684"/>
    </source>
</evidence>
<keyword evidence="4" id="KW-1185">Reference proteome</keyword>
<gene>
    <name evidence="3" type="ORF">ECRASSUSDP1_LOCUS2820</name>
</gene>
<evidence type="ECO:0000256" key="1">
    <source>
        <dbReference type="SAM" id="Coils"/>
    </source>
</evidence>
<organism evidence="3 4">
    <name type="scientific">Euplotes crassus</name>
    <dbReference type="NCBI Taxonomy" id="5936"/>
    <lineage>
        <taxon>Eukaryota</taxon>
        <taxon>Sar</taxon>
        <taxon>Alveolata</taxon>
        <taxon>Ciliophora</taxon>
        <taxon>Intramacronucleata</taxon>
        <taxon>Spirotrichea</taxon>
        <taxon>Hypotrichia</taxon>
        <taxon>Euplotida</taxon>
        <taxon>Euplotidae</taxon>
        <taxon>Moneuplotes</taxon>
    </lineage>
</organism>
<comment type="caution">
    <text evidence="3">The sequence shown here is derived from an EMBL/GenBank/DDBJ whole genome shotgun (WGS) entry which is preliminary data.</text>
</comment>
<feature type="compositionally biased region" description="Acidic residues" evidence="2">
    <location>
        <begin position="584"/>
        <end position="599"/>
    </location>
</feature>
<proteinExistence type="predicted"/>
<feature type="region of interest" description="Disordered" evidence="2">
    <location>
        <begin position="1"/>
        <end position="61"/>
    </location>
</feature>
<evidence type="ECO:0000313" key="3">
    <source>
        <dbReference type="EMBL" id="CAI2361509.1"/>
    </source>
</evidence>
<evidence type="ECO:0000256" key="2">
    <source>
        <dbReference type="SAM" id="MobiDB-lite"/>
    </source>
</evidence>
<dbReference type="PANTHER" id="PTHR38019:SF1">
    <property type="entry name" value="N-ACETYLTRANSFERASE DOMAIN-CONTAINING PROTEIN"/>
    <property type="match status" value="1"/>
</dbReference>
<sequence>MSDEEYSQEFSPNPAARNGAQTQREPETEELAQVQEKHKNSNNDCISIADFDPMGTKRINSPRSLEACKLEGIMVKELLHVPKSKFREPGLPPEVAELRYEFHENKRKELIDLIKSRRDKLIEELDRSTYDHPTMAGSTQYQTSNGKFLSGRSVQTSKSVRSNLDMKSSALIGDAMNKDKEVTRKQMELIKRIKEKEQKRFEKYLINEERKNQLIEEKEARFEYLRNQTREGGNREREEGKEIKAIKNQKLEEIKAEKERKAKEQELKLKEQRRLEKVKKCEQQQQKHLEENERRMKKMNEKYNEQMKKTKELHLQKKKEAKQKAIEKRMKIQQIFKAKEEQEQRDLARYLKKQQQDHERDLAKKKEKAKALRDIQRQAEEKNEQKDRILKQAEERMAKKINIWLDKQKEADKRLEKLKEQERVREILRREFIQLNNQSKFYNKKRFQRKIKYQEDKMRAKIALKDMKIEAMAEQKYDLKNVRTQALSDMEKQRQDIKNALYHMTVWNSFSPAIVNEICNSKKARKNRTIEEMVRVNAAKEHIKKTKKHRSGSAIHLRPIKSSQSSNKNLRAVQSQQDIQHHEEDDEYESEQEIDEEME</sequence>